<evidence type="ECO:0000313" key="2">
    <source>
        <dbReference type="Proteomes" id="UP000271162"/>
    </source>
</evidence>
<proteinExistence type="predicted"/>
<keyword evidence="2" id="KW-1185">Reference proteome</keyword>
<dbReference type="OMA" id="ETTHHEE"/>
<reference evidence="1 2" key="2">
    <citation type="submission" date="2018-11" db="EMBL/GenBank/DDBJ databases">
        <authorList>
            <consortium name="Pathogen Informatics"/>
        </authorList>
    </citation>
    <scope>NUCLEOTIDE SEQUENCE [LARGE SCALE GENOMIC DNA]</scope>
</reference>
<gene>
    <name evidence="1" type="ORF">NBR_LOCUS2201</name>
</gene>
<evidence type="ECO:0000313" key="3">
    <source>
        <dbReference type="WBParaSite" id="NBR_0000220001-mRNA-1"/>
    </source>
</evidence>
<dbReference type="WBParaSite" id="NBR_0000220001-mRNA-1">
    <property type="protein sequence ID" value="NBR_0000220001-mRNA-1"/>
    <property type="gene ID" value="NBR_0000220001"/>
</dbReference>
<dbReference type="EMBL" id="UYSL01002347">
    <property type="protein sequence ID" value="VDL65790.1"/>
    <property type="molecule type" value="Genomic_DNA"/>
</dbReference>
<accession>A0A0N4XI48</accession>
<evidence type="ECO:0000313" key="1">
    <source>
        <dbReference type="EMBL" id="VDL65790.1"/>
    </source>
</evidence>
<protein>
    <submittedName>
        <fullName evidence="3">RNase H domain-containing protein</fullName>
    </submittedName>
</protein>
<dbReference type="PANTHER" id="PTHR47331">
    <property type="entry name" value="PHD-TYPE DOMAIN-CONTAINING PROTEIN"/>
    <property type="match status" value="1"/>
</dbReference>
<reference evidence="3" key="1">
    <citation type="submission" date="2017-02" db="UniProtKB">
        <authorList>
            <consortium name="WormBaseParasite"/>
        </authorList>
    </citation>
    <scope>IDENTIFICATION</scope>
</reference>
<sequence>MREVFNTGADWKTNLSQEICNNWNSLTREVDRASISIPRTVLDTSKGAKSRLWVFADASNIAISTCAYLQCETSGTVSTLVSGKTKLTPKKCRQTIPRLEMVGVLMASRLCKSIAETYKIITRASIVTDSEIALYWLNSSKKLPPFVTNQRDRIMKMKNNLETKGIPINFFHVVTTHNPADAGTRGLKADEISNHDWVKGPRWLQNNPDSWPLKSIDCVSKTEEDEIMEISSQTVITSAKTPLSKPQIIDLSRFSNLKKALRVVSLIGKLLKTWVSQTNKKRVTDVPLNIVEKFSSTEEITSQDIEISEKIILRQEQGDTDIQELQKRFRDKKIIRDPCGIIRHESRLQNAAIPYDAKSPIFIPQNSELVRLLLQQVHKNNA</sequence>
<dbReference type="STRING" id="27835.A0A0N4XI48"/>
<dbReference type="InterPro" id="IPR008042">
    <property type="entry name" value="Retrotrans_Pao"/>
</dbReference>
<dbReference type="Proteomes" id="UP000271162">
    <property type="component" value="Unassembled WGS sequence"/>
</dbReference>
<dbReference type="Pfam" id="PF05380">
    <property type="entry name" value="Peptidase_A17"/>
    <property type="match status" value="1"/>
</dbReference>
<name>A0A0N4XI48_NIPBR</name>
<organism evidence="3">
    <name type="scientific">Nippostrongylus brasiliensis</name>
    <name type="common">Rat hookworm</name>
    <dbReference type="NCBI Taxonomy" id="27835"/>
    <lineage>
        <taxon>Eukaryota</taxon>
        <taxon>Metazoa</taxon>
        <taxon>Ecdysozoa</taxon>
        <taxon>Nematoda</taxon>
        <taxon>Chromadorea</taxon>
        <taxon>Rhabditida</taxon>
        <taxon>Rhabditina</taxon>
        <taxon>Rhabditomorpha</taxon>
        <taxon>Strongyloidea</taxon>
        <taxon>Heligmosomidae</taxon>
        <taxon>Nippostrongylus</taxon>
    </lineage>
</organism>
<dbReference type="AlphaFoldDB" id="A0A0N4XI48"/>